<comment type="function">
    <text evidence="7">Catalyzes the transfer of the diacylglyceryl group from phosphatidylglycerol to the sulfhydryl group of the N-terminal cysteine of a prolipoprotein, the first step in the formation of mature lipoproteins.</text>
</comment>
<dbReference type="GO" id="GO:0042158">
    <property type="term" value="P:lipoprotein biosynthetic process"/>
    <property type="evidence" value="ECO:0007669"/>
    <property type="project" value="UniProtKB-UniRule"/>
</dbReference>
<dbReference type="Pfam" id="PF01790">
    <property type="entry name" value="LGT"/>
    <property type="match status" value="1"/>
</dbReference>
<comment type="pathway">
    <text evidence="7">Protein modification; lipoprotein biosynthesis (diacylglyceryl transfer).</text>
</comment>
<dbReference type="Proteomes" id="UP000016762">
    <property type="component" value="Unassembled WGS sequence"/>
</dbReference>
<comment type="similarity">
    <text evidence="1 7">Belongs to the Lgt family.</text>
</comment>
<sequence>MPFPDIDPIIFQIGPFALRWYALAYMIGLIGGWYYMLSLAPNTSIYEQYDKDEASPLDDLLLWLTIGTILGGRLGYVIFYNPGYYLDNPGQILAVWEGGMAFHGGFLGVTIAVLIYAYKHNINPLSLGDLIASATPIGLFFGRIANFINSELWGRQTEFTLGVIFPNGGPLPRHPSQLYEAFLEGLLLFIVLAFLCRRTNAPQKPGLIMGIFIAGYGLSRMIVEQFFREPDAHIGYLVGGTTMGFWLSLPMLIAGLFFVYLATRKRQQIKSDE</sequence>
<evidence type="ECO:0000313" key="9">
    <source>
        <dbReference type="Proteomes" id="UP000016762"/>
    </source>
</evidence>
<feature type="transmembrane region" description="Helical" evidence="7">
    <location>
        <begin position="60"/>
        <end position="80"/>
    </location>
</feature>
<dbReference type="GO" id="GO:0005886">
    <property type="term" value="C:plasma membrane"/>
    <property type="evidence" value="ECO:0007669"/>
    <property type="project" value="UniProtKB-SubCell"/>
</dbReference>
<comment type="catalytic activity">
    <reaction evidence="7">
        <text>L-cysteinyl-[prolipoprotein] + a 1,2-diacyl-sn-glycero-3-phospho-(1'-sn-glycerol) = an S-1,2-diacyl-sn-glyceryl-L-cysteinyl-[prolipoprotein] + sn-glycerol 1-phosphate + H(+)</text>
        <dbReference type="Rhea" id="RHEA:56712"/>
        <dbReference type="Rhea" id="RHEA-COMP:14679"/>
        <dbReference type="Rhea" id="RHEA-COMP:14680"/>
        <dbReference type="ChEBI" id="CHEBI:15378"/>
        <dbReference type="ChEBI" id="CHEBI:29950"/>
        <dbReference type="ChEBI" id="CHEBI:57685"/>
        <dbReference type="ChEBI" id="CHEBI:64716"/>
        <dbReference type="ChEBI" id="CHEBI:140658"/>
        <dbReference type="EC" id="2.5.1.145"/>
    </reaction>
</comment>
<proteinExistence type="inferred from homology"/>
<feature type="binding site" evidence="7">
    <location>
        <position position="143"/>
    </location>
    <ligand>
        <name>a 1,2-diacyl-sn-glycero-3-phospho-(1'-sn-glycerol)</name>
        <dbReference type="ChEBI" id="CHEBI:64716"/>
    </ligand>
</feature>
<name>U2WDQ5_9PROT</name>
<dbReference type="OrthoDB" id="871140at2"/>
<dbReference type="NCBIfam" id="TIGR00544">
    <property type="entry name" value="lgt"/>
    <property type="match status" value="1"/>
</dbReference>
<keyword evidence="4 7" id="KW-0812">Transmembrane</keyword>
<dbReference type="EMBL" id="AWXE01000001">
    <property type="protein sequence ID" value="ERL47659.1"/>
    <property type="molecule type" value="Genomic_DNA"/>
</dbReference>
<accession>U2WDQ5</accession>
<evidence type="ECO:0000256" key="7">
    <source>
        <dbReference type="HAMAP-Rule" id="MF_01147"/>
    </source>
</evidence>
<dbReference type="AlphaFoldDB" id="U2WDQ5"/>
<keyword evidence="9" id="KW-1185">Reference proteome</keyword>
<dbReference type="HAMAP" id="MF_01147">
    <property type="entry name" value="Lgt"/>
    <property type="match status" value="1"/>
</dbReference>
<feature type="transmembrane region" description="Helical" evidence="7">
    <location>
        <begin position="243"/>
        <end position="263"/>
    </location>
</feature>
<dbReference type="GO" id="GO:0008961">
    <property type="term" value="F:phosphatidylglycerol-prolipoprotein diacylglyceryl transferase activity"/>
    <property type="evidence" value="ECO:0007669"/>
    <property type="project" value="UniProtKB-UniRule"/>
</dbReference>
<dbReference type="EC" id="2.5.1.145" evidence="7"/>
<evidence type="ECO:0000256" key="2">
    <source>
        <dbReference type="ARBA" id="ARBA00022475"/>
    </source>
</evidence>
<comment type="caution">
    <text evidence="8">The sequence shown here is derived from an EMBL/GenBank/DDBJ whole genome shotgun (WGS) entry which is preliminary data.</text>
</comment>
<feature type="transmembrane region" description="Helical" evidence="7">
    <location>
        <begin position="20"/>
        <end position="40"/>
    </location>
</feature>
<gene>
    <name evidence="7" type="primary">lgt</name>
    <name evidence="8" type="ORF">RS24_00634</name>
</gene>
<comment type="subcellular location">
    <subcellularLocation>
        <location evidence="7">Cell membrane</location>
        <topology evidence="7">Multi-pass membrane protein</topology>
    </subcellularLocation>
</comment>
<evidence type="ECO:0000256" key="5">
    <source>
        <dbReference type="ARBA" id="ARBA00022989"/>
    </source>
</evidence>
<evidence type="ECO:0000256" key="1">
    <source>
        <dbReference type="ARBA" id="ARBA00007150"/>
    </source>
</evidence>
<dbReference type="eggNOG" id="COG0682">
    <property type="taxonomic scope" value="Bacteria"/>
</dbReference>
<reference evidence="8 9" key="1">
    <citation type="journal article" date="2014" name="FEMS Microbiol. Ecol.">
        <title>Genomic differentiation among two strains of the PS1 clade isolated from geographically separated marine habitats.</title>
        <authorList>
            <person name="Jimenez-Infante F."/>
            <person name="Ngugi D.K."/>
            <person name="Alam I."/>
            <person name="Rashid M."/>
            <person name="Baalawi W."/>
            <person name="Kamau A.A."/>
            <person name="Bajic V.B."/>
            <person name="Stingl U."/>
        </authorList>
    </citation>
    <scope>NUCLEOTIDE SEQUENCE [LARGE SCALE GENOMIC DNA]</scope>
    <source>
        <strain evidence="8 9">RS24</strain>
    </source>
</reference>
<feature type="transmembrane region" description="Helical" evidence="7">
    <location>
        <begin position="178"/>
        <end position="195"/>
    </location>
</feature>
<keyword evidence="6 7" id="KW-0472">Membrane</keyword>
<dbReference type="RefSeq" id="WP_021776676.1">
    <property type="nucleotide sequence ID" value="NZ_AWXE01000001.1"/>
</dbReference>
<dbReference type="PANTHER" id="PTHR30589">
    <property type="entry name" value="PROLIPOPROTEIN DIACYLGLYCERYL TRANSFERASE"/>
    <property type="match status" value="1"/>
</dbReference>
<evidence type="ECO:0000256" key="6">
    <source>
        <dbReference type="ARBA" id="ARBA00023136"/>
    </source>
</evidence>
<evidence type="ECO:0000256" key="4">
    <source>
        <dbReference type="ARBA" id="ARBA00022692"/>
    </source>
</evidence>
<organism evidence="8 9">
    <name type="scientific">Candidatus Micropelagius thuwalensis</name>
    <dbReference type="NCBI Taxonomy" id="1397666"/>
    <lineage>
        <taxon>Bacteria</taxon>
        <taxon>Pseudomonadati</taxon>
        <taxon>Pseudomonadota</taxon>
        <taxon>Alphaproteobacteria</taxon>
        <taxon>PS1 clade</taxon>
        <taxon>Candidatus Micropelagius</taxon>
    </lineage>
</organism>
<evidence type="ECO:0000256" key="3">
    <source>
        <dbReference type="ARBA" id="ARBA00022679"/>
    </source>
</evidence>
<dbReference type="InterPro" id="IPR001640">
    <property type="entry name" value="Lgt"/>
</dbReference>
<dbReference type="PATRIC" id="fig|1397666.3.peg.566"/>
<protein>
    <recommendedName>
        <fullName evidence="7">Phosphatidylglycerol--prolipoprotein diacylglyceryl transferase</fullName>
        <ecNumber evidence="7">2.5.1.145</ecNumber>
    </recommendedName>
</protein>
<keyword evidence="3 7" id="KW-0808">Transferase</keyword>
<evidence type="ECO:0000313" key="8">
    <source>
        <dbReference type="EMBL" id="ERL47659.1"/>
    </source>
</evidence>
<feature type="transmembrane region" description="Helical" evidence="7">
    <location>
        <begin position="207"/>
        <end position="223"/>
    </location>
</feature>
<dbReference type="PROSITE" id="PS01311">
    <property type="entry name" value="LGT"/>
    <property type="match status" value="1"/>
</dbReference>
<keyword evidence="5 7" id="KW-1133">Transmembrane helix</keyword>
<feature type="transmembrane region" description="Helical" evidence="7">
    <location>
        <begin position="100"/>
        <end position="118"/>
    </location>
</feature>
<feature type="transmembrane region" description="Helical" evidence="7">
    <location>
        <begin position="130"/>
        <end position="148"/>
    </location>
</feature>
<keyword evidence="2 7" id="KW-1003">Cell membrane</keyword>
<dbReference type="PANTHER" id="PTHR30589:SF0">
    <property type="entry name" value="PHOSPHATIDYLGLYCEROL--PROLIPOPROTEIN DIACYLGLYCERYL TRANSFERASE"/>
    <property type="match status" value="1"/>
</dbReference>
<dbReference type="UniPathway" id="UPA00664"/>
<dbReference type="STRING" id="1397666.RS24_00634"/>